<evidence type="ECO:0008006" key="4">
    <source>
        <dbReference type="Google" id="ProtNLM"/>
    </source>
</evidence>
<evidence type="ECO:0000313" key="3">
    <source>
        <dbReference type="Proteomes" id="UP001605036"/>
    </source>
</evidence>
<dbReference type="Proteomes" id="UP001605036">
    <property type="component" value="Unassembled WGS sequence"/>
</dbReference>
<evidence type="ECO:0000256" key="1">
    <source>
        <dbReference type="SAM" id="MobiDB-lite"/>
    </source>
</evidence>
<sequence>MTLSASAFSAPIVPSSYGLAELLPSSPELLWFVSPIASFSPSEGVSSDISSEDESSDSEVSSSSFPGACESASVLWATEGWLPGCSFAPSAFKTSNRFLDLIAPLSRIADLFWACLPRFLRLTTLVNPSVLFFDGADTLQLVPAEGTYRRTAEGTYRTAKSFRVSTSAINVV</sequence>
<dbReference type="AlphaFoldDB" id="A0ABD1YJ81"/>
<name>A0ABD1YJ81_9MARC</name>
<feature type="region of interest" description="Disordered" evidence="1">
    <location>
        <begin position="44"/>
        <end position="64"/>
    </location>
</feature>
<accession>A0ABD1YJ81</accession>
<proteinExistence type="predicted"/>
<keyword evidence="3" id="KW-1185">Reference proteome</keyword>
<organism evidence="2 3">
    <name type="scientific">Riccia fluitans</name>
    <dbReference type="NCBI Taxonomy" id="41844"/>
    <lineage>
        <taxon>Eukaryota</taxon>
        <taxon>Viridiplantae</taxon>
        <taxon>Streptophyta</taxon>
        <taxon>Embryophyta</taxon>
        <taxon>Marchantiophyta</taxon>
        <taxon>Marchantiopsida</taxon>
        <taxon>Marchantiidae</taxon>
        <taxon>Marchantiales</taxon>
        <taxon>Ricciaceae</taxon>
        <taxon>Riccia</taxon>
    </lineage>
</organism>
<evidence type="ECO:0000313" key="2">
    <source>
        <dbReference type="EMBL" id="KAL2630681.1"/>
    </source>
</evidence>
<reference evidence="2 3" key="1">
    <citation type="submission" date="2024-09" db="EMBL/GenBank/DDBJ databases">
        <title>Chromosome-scale assembly of Riccia fluitans.</title>
        <authorList>
            <person name="Paukszto L."/>
            <person name="Sawicki J."/>
            <person name="Karawczyk K."/>
            <person name="Piernik-Szablinska J."/>
            <person name="Szczecinska M."/>
            <person name="Mazdziarz M."/>
        </authorList>
    </citation>
    <scope>NUCLEOTIDE SEQUENCE [LARGE SCALE GENOMIC DNA]</scope>
    <source>
        <strain evidence="2">Rf_01</strain>
        <tissue evidence="2">Aerial parts of the thallus</tissue>
    </source>
</reference>
<gene>
    <name evidence="2" type="ORF">R1flu_015367</name>
</gene>
<dbReference type="EMBL" id="JBHFFA010000004">
    <property type="protein sequence ID" value="KAL2630681.1"/>
    <property type="molecule type" value="Genomic_DNA"/>
</dbReference>
<protein>
    <recommendedName>
        <fullName evidence="4">Secreted protein</fullName>
    </recommendedName>
</protein>
<comment type="caution">
    <text evidence="2">The sequence shown here is derived from an EMBL/GenBank/DDBJ whole genome shotgun (WGS) entry which is preliminary data.</text>
</comment>